<dbReference type="EMBL" id="BMAC01000454">
    <property type="protein sequence ID" value="GFP96765.1"/>
    <property type="molecule type" value="Genomic_DNA"/>
</dbReference>
<keyword evidence="1" id="KW-1133">Transmembrane helix</keyword>
<comment type="caution">
    <text evidence="2">The sequence shown here is derived from an EMBL/GenBank/DDBJ whole genome shotgun (WGS) entry which is preliminary data.</text>
</comment>
<feature type="transmembrane region" description="Helical" evidence="1">
    <location>
        <begin position="387"/>
        <end position="405"/>
    </location>
</feature>
<dbReference type="Proteomes" id="UP000653305">
    <property type="component" value="Unassembled WGS sequence"/>
</dbReference>
<evidence type="ECO:0000313" key="3">
    <source>
        <dbReference type="Proteomes" id="UP000653305"/>
    </source>
</evidence>
<dbReference type="AlphaFoldDB" id="A0A830CNZ2"/>
<keyword evidence="1" id="KW-0472">Membrane</keyword>
<dbReference type="OrthoDB" id="1933218at2759"/>
<dbReference type="PANTHER" id="PTHR35313">
    <property type="entry name" value="NO EXINE FORMATION 1"/>
    <property type="match status" value="1"/>
</dbReference>
<evidence type="ECO:0000256" key="1">
    <source>
        <dbReference type="SAM" id="Phobius"/>
    </source>
</evidence>
<proteinExistence type="predicted"/>
<feature type="transmembrane region" description="Helical" evidence="1">
    <location>
        <begin position="127"/>
        <end position="146"/>
    </location>
</feature>
<keyword evidence="1" id="KW-0812">Transmembrane</keyword>
<feature type="transmembrane region" description="Helical" evidence="1">
    <location>
        <begin position="158"/>
        <end position="177"/>
    </location>
</feature>
<organism evidence="2 3">
    <name type="scientific">Phtheirospermum japonicum</name>
    <dbReference type="NCBI Taxonomy" id="374723"/>
    <lineage>
        <taxon>Eukaryota</taxon>
        <taxon>Viridiplantae</taxon>
        <taxon>Streptophyta</taxon>
        <taxon>Embryophyta</taxon>
        <taxon>Tracheophyta</taxon>
        <taxon>Spermatophyta</taxon>
        <taxon>Magnoliopsida</taxon>
        <taxon>eudicotyledons</taxon>
        <taxon>Gunneridae</taxon>
        <taxon>Pentapetalae</taxon>
        <taxon>asterids</taxon>
        <taxon>lamiids</taxon>
        <taxon>Lamiales</taxon>
        <taxon>Orobanchaceae</taxon>
        <taxon>Orobanchaceae incertae sedis</taxon>
        <taxon>Phtheirospermum</taxon>
    </lineage>
</organism>
<feature type="transmembrane region" description="Helical" evidence="1">
    <location>
        <begin position="49"/>
        <end position="66"/>
    </location>
</feature>
<dbReference type="PANTHER" id="PTHR35313:SF1">
    <property type="entry name" value="NO EXINE FORMATION 1"/>
    <property type="match status" value="1"/>
</dbReference>
<evidence type="ECO:0000313" key="2">
    <source>
        <dbReference type="EMBL" id="GFP96765.1"/>
    </source>
</evidence>
<keyword evidence="3" id="KW-1185">Reference proteome</keyword>
<gene>
    <name evidence="2" type="ORF">PHJA_001820600</name>
</gene>
<feature type="transmembrane region" description="Helical" evidence="1">
    <location>
        <begin position="73"/>
        <end position="93"/>
    </location>
</feature>
<protein>
    <submittedName>
        <fullName evidence="2">Uncharacterized protein</fullName>
    </submittedName>
</protein>
<accession>A0A830CNZ2</accession>
<name>A0A830CNZ2_9LAMI</name>
<feature type="transmembrane region" description="Helical" evidence="1">
    <location>
        <begin position="356"/>
        <end position="375"/>
    </location>
</feature>
<sequence length="429" mass="47945">MSHEVSYHGGEVPCESFILGQLESCLHTLPHFLHPLFVPTLRPYERLELFSICLGVTFMFPPLNYLHVTVTMLGGAVAAGTYCVGLAVLAPQFHLLTEAGLIGLLCYIENKFSNYSNVYYYGMDDGVMYPSYIVGMTTFVGLAIVRKLSVDHRVRSKTLWILICLYSAKLSMLFMASKLNHGKVMHMLVLLLYLSGFAVRQSLKPFNGGMGVCKEILGVGCSNGSAIHSYVATSLTGMDISLRLYQIRRRHFHLRIHVTVTHMAIMVAYRSNPPHPSRIRGLHSFTLCLQHKVPPMDISPDRGPFPDKIHEAANSVDYADVHHQENGGGKSLVATVMCFTICLILNMHLTGVSNRALFFLAPILLLLNQDSNFFAGFGDKQRPDWIYAVKNLAVLILTFPSHILFNRFVVSFMKQADSRLLLSIPLHLS</sequence>
<reference evidence="2" key="1">
    <citation type="submission" date="2020-07" db="EMBL/GenBank/DDBJ databases">
        <title>Ethylene signaling mediates host invasion by parasitic plants.</title>
        <authorList>
            <person name="Yoshida S."/>
        </authorList>
    </citation>
    <scope>NUCLEOTIDE SEQUENCE</scope>
    <source>
        <strain evidence="2">Okayama</strain>
    </source>
</reference>
<feature type="transmembrane region" description="Helical" evidence="1">
    <location>
        <begin position="331"/>
        <end position="349"/>
    </location>
</feature>